<evidence type="ECO:0000313" key="1">
    <source>
        <dbReference type="EMBL" id="THD27695.1"/>
    </source>
</evidence>
<accession>A0A4E0RJ89</accession>
<proteinExistence type="predicted"/>
<keyword evidence="2" id="KW-1185">Reference proteome</keyword>
<gene>
    <name evidence="1" type="ORF">D915_001458</name>
</gene>
<name>A0A4E0RJ89_FASHE</name>
<dbReference type="Proteomes" id="UP000230066">
    <property type="component" value="Unassembled WGS sequence"/>
</dbReference>
<organism evidence="1 2">
    <name type="scientific">Fasciola hepatica</name>
    <name type="common">Liver fluke</name>
    <dbReference type="NCBI Taxonomy" id="6192"/>
    <lineage>
        <taxon>Eukaryota</taxon>
        <taxon>Metazoa</taxon>
        <taxon>Spiralia</taxon>
        <taxon>Lophotrochozoa</taxon>
        <taxon>Platyhelminthes</taxon>
        <taxon>Trematoda</taxon>
        <taxon>Digenea</taxon>
        <taxon>Plagiorchiida</taxon>
        <taxon>Echinostomata</taxon>
        <taxon>Echinostomatoidea</taxon>
        <taxon>Fasciolidae</taxon>
        <taxon>Fasciola</taxon>
    </lineage>
</organism>
<sequence length="100" mass="11891">MDVVKRIAGWKTYQSSKSDTLFVQKSNKTDFLSSNAIFWFGVRMRYVPCHARNPNFWLRATRSLFSGRFKARNRLKWMAISMPVRSFQHKLSFNQCNSLY</sequence>
<comment type="caution">
    <text evidence="1">The sequence shown here is derived from an EMBL/GenBank/DDBJ whole genome shotgun (WGS) entry which is preliminary data.</text>
</comment>
<reference evidence="1" key="1">
    <citation type="submission" date="2019-03" db="EMBL/GenBank/DDBJ databases">
        <title>Improved annotation for the trematode Fasciola hepatica.</title>
        <authorList>
            <person name="Choi Y.-J."/>
            <person name="Martin J."/>
            <person name="Mitreva M."/>
        </authorList>
    </citation>
    <scope>NUCLEOTIDE SEQUENCE [LARGE SCALE GENOMIC DNA]</scope>
</reference>
<dbReference type="EMBL" id="JXXN02000349">
    <property type="protein sequence ID" value="THD27695.1"/>
    <property type="molecule type" value="Genomic_DNA"/>
</dbReference>
<evidence type="ECO:0000313" key="2">
    <source>
        <dbReference type="Proteomes" id="UP000230066"/>
    </source>
</evidence>
<dbReference type="AlphaFoldDB" id="A0A4E0RJ89"/>
<protein>
    <submittedName>
        <fullName evidence="1">Uncharacterized protein</fullName>
    </submittedName>
</protein>